<evidence type="ECO:0000256" key="4">
    <source>
        <dbReference type="ARBA" id="ARBA00022691"/>
    </source>
</evidence>
<keyword evidence="4" id="KW-0949">S-adenosyl-L-methionine</keyword>
<evidence type="ECO:0000256" key="3">
    <source>
        <dbReference type="ARBA" id="ARBA00022679"/>
    </source>
</evidence>
<dbReference type="InterPro" id="IPR029063">
    <property type="entry name" value="SAM-dependent_MTases_sf"/>
</dbReference>
<dbReference type="GO" id="GO:0008170">
    <property type="term" value="F:N-methyltransferase activity"/>
    <property type="evidence" value="ECO:0007669"/>
    <property type="project" value="TreeGrafter"/>
</dbReference>
<dbReference type="PROSITE" id="PS51681">
    <property type="entry name" value="SAM_MT_NNMT_PNMT_TEMT"/>
    <property type="match status" value="1"/>
</dbReference>
<feature type="compositionally biased region" description="Basic and acidic residues" evidence="5">
    <location>
        <begin position="40"/>
        <end position="64"/>
    </location>
</feature>
<evidence type="ECO:0000256" key="1">
    <source>
        <dbReference type="ARBA" id="ARBA00007996"/>
    </source>
</evidence>
<dbReference type="InterPro" id="IPR000940">
    <property type="entry name" value="NNMT_TEMT_trans"/>
</dbReference>
<dbReference type="AlphaFoldDB" id="A0A6V7TS62"/>
<dbReference type="GO" id="GO:0032259">
    <property type="term" value="P:methylation"/>
    <property type="evidence" value="ECO:0007669"/>
    <property type="project" value="UniProtKB-KW"/>
</dbReference>
<dbReference type="EMBL" id="CAJEWN010000012">
    <property type="protein sequence ID" value="CAD2132523.1"/>
    <property type="molecule type" value="Genomic_DNA"/>
</dbReference>
<dbReference type="SUPFAM" id="SSF53335">
    <property type="entry name" value="S-adenosyl-L-methionine-dependent methyltransferases"/>
    <property type="match status" value="1"/>
</dbReference>
<dbReference type="PANTHER" id="PTHR10867:SF17">
    <property type="entry name" value="NICOTINAMIDE N-METHYLTRANSFERASE"/>
    <property type="match status" value="1"/>
</dbReference>
<dbReference type="Gene3D" id="3.40.50.150">
    <property type="entry name" value="Vaccinia Virus protein VP39"/>
    <property type="match status" value="1"/>
</dbReference>
<evidence type="ECO:0000313" key="6">
    <source>
        <dbReference type="EMBL" id="CAD2132523.1"/>
    </source>
</evidence>
<dbReference type="Proteomes" id="UP000580250">
    <property type="component" value="Unassembled WGS sequence"/>
</dbReference>
<dbReference type="Pfam" id="PF01234">
    <property type="entry name" value="NNMT_PNMT_TEMT"/>
    <property type="match status" value="1"/>
</dbReference>
<protein>
    <submittedName>
        <fullName evidence="6">Uncharacterized protein</fullName>
    </submittedName>
</protein>
<feature type="region of interest" description="Disordered" evidence="5">
    <location>
        <begin position="36"/>
        <end position="64"/>
    </location>
</feature>
<dbReference type="PANTHER" id="PTHR10867">
    <property type="entry name" value="NNMT/PNMT/TEMT FAMILY MEMBER"/>
    <property type="match status" value="1"/>
</dbReference>
<evidence type="ECO:0000313" key="7">
    <source>
        <dbReference type="Proteomes" id="UP000580250"/>
    </source>
</evidence>
<dbReference type="GO" id="GO:0005829">
    <property type="term" value="C:cytosol"/>
    <property type="evidence" value="ECO:0007669"/>
    <property type="project" value="TreeGrafter"/>
</dbReference>
<evidence type="ECO:0000256" key="5">
    <source>
        <dbReference type="SAM" id="MobiDB-lite"/>
    </source>
</evidence>
<keyword evidence="2" id="KW-0489">Methyltransferase</keyword>
<gene>
    <name evidence="6" type="ORF">MENT_LOCUS3688</name>
</gene>
<dbReference type="OrthoDB" id="10050085at2759"/>
<evidence type="ECO:0000256" key="2">
    <source>
        <dbReference type="ARBA" id="ARBA00022603"/>
    </source>
</evidence>
<organism evidence="6 7">
    <name type="scientific">Meloidogyne enterolobii</name>
    <name type="common">Root-knot nematode worm</name>
    <name type="synonym">Meloidogyne mayaguensis</name>
    <dbReference type="NCBI Taxonomy" id="390850"/>
    <lineage>
        <taxon>Eukaryota</taxon>
        <taxon>Metazoa</taxon>
        <taxon>Ecdysozoa</taxon>
        <taxon>Nematoda</taxon>
        <taxon>Chromadorea</taxon>
        <taxon>Rhabditida</taxon>
        <taxon>Tylenchina</taxon>
        <taxon>Tylenchomorpha</taxon>
        <taxon>Tylenchoidea</taxon>
        <taxon>Meloidogynidae</taxon>
        <taxon>Meloidogyninae</taxon>
        <taxon>Meloidogyne</taxon>
    </lineage>
</organism>
<keyword evidence="3" id="KW-0808">Transferase</keyword>
<comment type="caution">
    <text evidence="6">The sequence shown here is derived from an EMBL/GenBank/DDBJ whole genome shotgun (WGS) entry which is preliminary data.</text>
</comment>
<comment type="similarity">
    <text evidence="1">Belongs to the class I-like SAM-binding methyltransferase superfamily. NNMT/PNMT/TEMT family.</text>
</comment>
<proteinExistence type="inferred from homology"/>
<sequence>MAAKEEEIPEDGLNYKNTTTNVHPLIVQLYRCELDEDNNKEENKNKNKEKEKSPPDPIFRADEHDKQFDPDKYLEGFYKSPREDVAMQIVLFFLPGMVCRLPKTIGTMLDLGAGPTIYIPLVLRNHIESIFSSDYSPQNRQRVIDWIFAKNSFDWSEICCWIAGIEARHEKPLQMQDFTREKMRAVLEVNVQKRPVIQSIEWKAENLKEIPKQFDLVTTVFCMEYSCETLEGYKRAINGACGLIKPGGWLLQGGIFHATEYRFGGKRFSSHFLTKEHVLTALEENGMETIKGEDYDQFHFITHDDIFLLLSKKKMEIGREE</sequence>
<name>A0A6V7TS62_MELEN</name>
<accession>A0A6V7TS62</accession>
<reference evidence="6 7" key="1">
    <citation type="submission" date="2020-08" db="EMBL/GenBank/DDBJ databases">
        <authorList>
            <person name="Koutsovoulos G."/>
            <person name="Danchin GJ E."/>
        </authorList>
    </citation>
    <scope>NUCLEOTIDE SEQUENCE [LARGE SCALE GENOMIC DNA]</scope>
</reference>